<proteinExistence type="predicted"/>
<dbReference type="Proteomes" id="UP000681722">
    <property type="component" value="Unassembled WGS sequence"/>
</dbReference>
<dbReference type="AlphaFoldDB" id="A0A816C4Z1"/>
<reference evidence="1" key="1">
    <citation type="submission" date="2021-02" db="EMBL/GenBank/DDBJ databases">
        <authorList>
            <person name="Nowell W R."/>
        </authorList>
    </citation>
    <scope>NUCLEOTIDE SEQUENCE</scope>
</reference>
<evidence type="ECO:0000313" key="1">
    <source>
        <dbReference type="EMBL" id="CAF1615896.1"/>
    </source>
</evidence>
<evidence type="ECO:0000313" key="3">
    <source>
        <dbReference type="Proteomes" id="UP000663829"/>
    </source>
</evidence>
<sequence length="42" mass="4919">MAQEDISYLEHLKIYLDELETLILNAEQDLNLSSHLFLEKGK</sequence>
<gene>
    <name evidence="1" type="ORF">GPM918_LOCUS43408</name>
    <name evidence="2" type="ORF">SRO942_LOCUS44900</name>
</gene>
<comment type="caution">
    <text evidence="1">The sequence shown here is derived from an EMBL/GenBank/DDBJ whole genome shotgun (WGS) entry which is preliminary data.</text>
</comment>
<protein>
    <submittedName>
        <fullName evidence="1">Uncharacterized protein</fullName>
    </submittedName>
</protein>
<organism evidence="1 3">
    <name type="scientific">Didymodactylos carnosus</name>
    <dbReference type="NCBI Taxonomy" id="1234261"/>
    <lineage>
        <taxon>Eukaryota</taxon>
        <taxon>Metazoa</taxon>
        <taxon>Spiralia</taxon>
        <taxon>Gnathifera</taxon>
        <taxon>Rotifera</taxon>
        <taxon>Eurotatoria</taxon>
        <taxon>Bdelloidea</taxon>
        <taxon>Philodinida</taxon>
        <taxon>Philodinidae</taxon>
        <taxon>Didymodactylos</taxon>
    </lineage>
</organism>
<keyword evidence="3" id="KW-1185">Reference proteome</keyword>
<name>A0A816C4Z1_9BILA</name>
<feature type="non-terminal residue" evidence="1">
    <location>
        <position position="1"/>
    </location>
</feature>
<accession>A0A816C4Z1</accession>
<dbReference type="EMBL" id="CAJOBC010106256">
    <property type="protein sequence ID" value="CAF4502582.1"/>
    <property type="molecule type" value="Genomic_DNA"/>
</dbReference>
<dbReference type="EMBL" id="CAJNOQ010039298">
    <property type="protein sequence ID" value="CAF1615896.1"/>
    <property type="molecule type" value="Genomic_DNA"/>
</dbReference>
<evidence type="ECO:0000313" key="2">
    <source>
        <dbReference type="EMBL" id="CAF4502582.1"/>
    </source>
</evidence>
<dbReference type="Proteomes" id="UP000663829">
    <property type="component" value="Unassembled WGS sequence"/>
</dbReference>